<gene>
    <name evidence="1" type="ORF">KK1_021609</name>
</gene>
<protein>
    <recommendedName>
        <fullName evidence="3">Retrovirus-related Pol polyprotein from transposon TNT 1-94</fullName>
    </recommendedName>
</protein>
<reference evidence="1 2" key="1">
    <citation type="journal article" date="2012" name="Nat. Biotechnol.">
        <title>Draft genome sequence of pigeonpea (Cajanus cajan), an orphan legume crop of resource-poor farmers.</title>
        <authorList>
            <person name="Varshney R.K."/>
            <person name="Chen W."/>
            <person name="Li Y."/>
            <person name="Bharti A.K."/>
            <person name="Saxena R.K."/>
            <person name="Schlueter J.A."/>
            <person name="Donoghue M.T."/>
            <person name="Azam S."/>
            <person name="Fan G."/>
            <person name="Whaley A.M."/>
            <person name="Farmer A.D."/>
            <person name="Sheridan J."/>
            <person name="Iwata A."/>
            <person name="Tuteja R."/>
            <person name="Penmetsa R.V."/>
            <person name="Wu W."/>
            <person name="Upadhyaya H.D."/>
            <person name="Yang S.P."/>
            <person name="Shah T."/>
            <person name="Saxena K.B."/>
            <person name="Michael T."/>
            <person name="McCombie W.R."/>
            <person name="Yang B."/>
            <person name="Zhang G."/>
            <person name="Yang H."/>
            <person name="Wang J."/>
            <person name="Spillane C."/>
            <person name="Cook D.R."/>
            <person name="May G.D."/>
            <person name="Xu X."/>
            <person name="Jackson S.A."/>
        </authorList>
    </citation>
    <scope>NUCLEOTIDE SEQUENCE [LARGE SCALE GENOMIC DNA]</scope>
    <source>
        <strain evidence="2">cv. Asha</strain>
    </source>
</reference>
<dbReference type="EMBL" id="CM003606">
    <property type="protein sequence ID" value="KYP67992.1"/>
    <property type="molecule type" value="Genomic_DNA"/>
</dbReference>
<dbReference type="AlphaFoldDB" id="A0A151TLQ5"/>
<organism evidence="1 2">
    <name type="scientific">Cajanus cajan</name>
    <name type="common">Pigeon pea</name>
    <name type="synonym">Cajanus indicus</name>
    <dbReference type="NCBI Taxonomy" id="3821"/>
    <lineage>
        <taxon>Eukaryota</taxon>
        <taxon>Viridiplantae</taxon>
        <taxon>Streptophyta</taxon>
        <taxon>Embryophyta</taxon>
        <taxon>Tracheophyta</taxon>
        <taxon>Spermatophyta</taxon>
        <taxon>Magnoliopsida</taxon>
        <taxon>eudicotyledons</taxon>
        <taxon>Gunneridae</taxon>
        <taxon>Pentapetalae</taxon>
        <taxon>rosids</taxon>
        <taxon>fabids</taxon>
        <taxon>Fabales</taxon>
        <taxon>Fabaceae</taxon>
        <taxon>Papilionoideae</taxon>
        <taxon>50 kb inversion clade</taxon>
        <taxon>NPAAA clade</taxon>
        <taxon>indigoferoid/millettioid clade</taxon>
        <taxon>Phaseoleae</taxon>
        <taxon>Cajanus</taxon>
    </lineage>
</organism>
<sequence length="94" mass="10753">MEEFLLYIKALVDALVFVGESISQQEHVNVVLRGLSQDYSSIISIIESKLETPSIEEVEVLLLACEMRVLKYKKTNFIRSTINLTQCPNMNLNF</sequence>
<accession>A0A151TLQ5</accession>
<name>A0A151TLQ5_CAJCA</name>
<evidence type="ECO:0008006" key="3">
    <source>
        <dbReference type="Google" id="ProtNLM"/>
    </source>
</evidence>
<dbReference type="Pfam" id="PF14223">
    <property type="entry name" value="Retrotran_gag_2"/>
    <property type="match status" value="1"/>
</dbReference>
<dbReference type="PANTHER" id="PTHR47481:SF22">
    <property type="entry name" value="RETROTRANSPOSON GAG DOMAIN-CONTAINING PROTEIN"/>
    <property type="match status" value="1"/>
</dbReference>
<evidence type="ECO:0000313" key="2">
    <source>
        <dbReference type="Proteomes" id="UP000075243"/>
    </source>
</evidence>
<dbReference type="Gramene" id="C.cajan_20980.t">
    <property type="protein sequence ID" value="C.cajan_20980.t.cds1"/>
    <property type="gene ID" value="C.cajan_20980"/>
</dbReference>
<evidence type="ECO:0000313" key="1">
    <source>
        <dbReference type="EMBL" id="KYP67992.1"/>
    </source>
</evidence>
<keyword evidence="2" id="KW-1185">Reference proteome</keyword>
<proteinExistence type="predicted"/>
<dbReference type="Proteomes" id="UP000075243">
    <property type="component" value="Chromosome 4"/>
</dbReference>
<dbReference type="PANTHER" id="PTHR47481">
    <property type="match status" value="1"/>
</dbReference>